<evidence type="ECO:0000259" key="2">
    <source>
        <dbReference type="Pfam" id="PF07075"/>
    </source>
</evidence>
<dbReference type="PANTHER" id="PTHR42915:SF1">
    <property type="entry name" value="PEPTIDOGLYCAN BETA-N-ACETYLMURAMIDASE NAMZ"/>
    <property type="match status" value="1"/>
</dbReference>
<evidence type="ECO:0000313" key="5">
    <source>
        <dbReference type="Proteomes" id="UP000636888"/>
    </source>
</evidence>
<dbReference type="InterPro" id="IPR048503">
    <property type="entry name" value="NamZ_C"/>
</dbReference>
<dbReference type="EMBL" id="JAEMHM010000037">
    <property type="protein sequence ID" value="MBJ6728002.1"/>
    <property type="molecule type" value="Genomic_DNA"/>
</dbReference>
<keyword evidence="5" id="KW-1185">Reference proteome</keyword>
<feature type="domain" description="Peptidoglycan beta-N-acetylmuramidase NamZ C-terminal" evidence="3">
    <location>
        <begin position="249"/>
        <end position="409"/>
    </location>
</feature>
<reference evidence="4" key="1">
    <citation type="submission" date="2020-12" db="EMBL/GenBank/DDBJ databases">
        <title>Geomonas sp. Red875, isolated from river sediment.</title>
        <authorList>
            <person name="Xu Z."/>
            <person name="Zhang Z."/>
            <person name="Masuda Y."/>
            <person name="Itoh H."/>
            <person name="Senoo K."/>
        </authorList>
    </citation>
    <scope>NUCLEOTIDE SEQUENCE</scope>
    <source>
        <strain evidence="4">Red875</strain>
    </source>
</reference>
<keyword evidence="1" id="KW-0732">Signal</keyword>
<dbReference type="PIRSF" id="PIRSF016719">
    <property type="entry name" value="UCP016719"/>
    <property type="match status" value="1"/>
</dbReference>
<organism evidence="4 5">
    <name type="scientific">Geomesophilobacter sediminis</name>
    <dbReference type="NCBI Taxonomy" id="2798584"/>
    <lineage>
        <taxon>Bacteria</taxon>
        <taxon>Pseudomonadati</taxon>
        <taxon>Thermodesulfobacteriota</taxon>
        <taxon>Desulfuromonadia</taxon>
        <taxon>Geobacterales</taxon>
        <taxon>Geobacteraceae</taxon>
        <taxon>Geomesophilobacter</taxon>
    </lineage>
</organism>
<dbReference type="GO" id="GO:0033922">
    <property type="term" value="F:peptidoglycan beta-N-acetylmuramidase activity"/>
    <property type="evidence" value="ECO:0007669"/>
    <property type="project" value="InterPro"/>
</dbReference>
<dbReference type="Gene3D" id="3.40.50.12170">
    <property type="entry name" value="Uncharacterised protein PF07075, DUF1343"/>
    <property type="match status" value="1"/>
</dbReference>
<protein>
    <submittedName>
        <fullName evidence="4">DUF1343 domain-containing protein</fullName>
    </submittedName>
</protein>
<evidence type="ECO:0000259" key="3">
    <source>
        <dbReference type="Pfam" id="PF20732"/>
    </source>
</evidence>
<dbReference type="Pfam" id="PF20732">
    <property type="entry name" value="NamZ_C"/>
    <property type="match status" value="1"/>
</dbReference>
<dbReference type="Proteomes" id="UP000636888">
    <property type="component" value="Unassembled WGS sequence"/>
</dbReference>
<dbReference type="Gene3D" id="3.90.1150.140">
    <property type="match status" value="1"/>
</dbReference>
<sequence>MYRLLASLLLLSSWLLPLSAHAAVVTGAEQLARENFGFLRGTRFGLITNQTAQVRGVHLIDLMERAGVPPAVIFTPEHGLEGTAEDGVKLTDTKHEGIPVRSLYNGEMKPRPDDLKGLDYLVFDIQDIGVRYYTYISTMGLAMEAAAQADVPFVVLDRPNPLGGDYVAGFPGTDVPRSFTSLFPIPVAHGLTVGELASMIKGERLLPGLDDLDLIVVRMQGWERWMRWPDTDLDFVGTSPNIADFEASLMYAGTGLVEATGASEGRGTTEPFQLLGAPGIDAEQLAQQLNQERLPGLHFEPVQFTPQRLPGKCSDPKFKGTPVSGVRIDITDYHEVRPVETGIAVVCALYGALSPERRAGFFQGGFDDMAGTRQLRGEVGGGVPPQRIEEGWSQAVGDFLKRREPYLLYPQEAPAETEDAP</sequence>
<feature type="signal peptide" evidence="1">
    <location>
        <begin position="1"/>
        <end position="22"/>
    </location>
</feature>
<gene>
    <name evidence="4" type="ORF">JFN93_25115</name>
</gene>
<feature type="chain" id="PRO_5035203975" evidence="1">
    <location>
        <begin position="23"/>
        <end position="421"/>
    </location>
</feature>
<dbReference type="Pfam" id="PF07075">
    <property type="entry name" value="NamZ_N"/>
    <property type="match status" value="1"/>
</dbReference>
<feature type="domain" description="Peptidoglycan beta-N-acetylmuramidase NamZ N-terminal" evidence="2">
    <location>
        <begin position="45"/>
        <end position="245"/>
    </location>
</feature>
<dbReference type="RefSeq" id="WP_199387142.1">
    <property type="nucleotide sequence ID" value="NZ_JAEMHM010000037.1"/>
</dbReference>
<comment type="caution">
    <text evidence="4">The sequence shown here is derived from an EMBL/GenBank/DDBJ whole genome shotgun (WGS) entry which is preliminary data.</text>
</comment>
<dbReference type="InterPro" id="IPR048502">
    <property type="entry name" value="NamZ_N"/>
</dbReference>
<proteinExistence type="predicted"/>
<evidence type="ECO:0000256" key="1">
    <source>
        <dbReference type="SAM" id="SignalP"/>
    </source>
</evidence>
<accession>A0A8J7S996</accession>
<dbReference type="InterPro" id="IPR008302">
    <property type="entry name" value="NamZ"/>
</dbReference>
<name>A0A8J7S996_9BACT</name>
<dbReference type="AlphaFoldDB" id="A0A8J7S996"/>
<dbReference type="PANTHER" id="PTHR42915">
    <property type="entry name" value="HYPOTHETICAL 460 KDA PROTEIN IN FEUA-SIGW INTERGENIC REGION [PRECURSOR]"/>
    <property type="match status" value="1"/>
</dbReference>
<evidence type="ECO:0000313" key="4">
    <source>
        <dbReference type="EMBL" id="MBJ6728002.1"/>
    </source>
</evidence>